<feature type="compositionally biased region" description="Basic and acidic residues" evidence="13">
    <location>
        <begin position="837"/>
        <end position="858"/>
    </location>
</feature>
<keyword evidence="3 10" id="KW-0547">Nucleotide-binding</keyword>
<comment type="catalytic activity">
    <reaction evidence="9 10">
        <text>Hydrolysis of proteins in presence of ATP.</text>
        <dbReference type="EC" id="3.4.21.53"/>
    </reaction>
</comment>
<reference evidence="16" key="2">
    <citation type="submission" date="2021-01" db="EMBL/GenBank/DDBJ databases">
        <authorList>
            <person name="Schikora-Tamarit M.A."/>
        </authorList>
    </citation>
    <scope>NUCLEOTIDE SEQUENCE</scope>
    <source>
        <strain evidence="16">CBS2887</strain>
    </source>
</reference>
<dbReference type="Proteomes" id="UP000774326">
    <property type="component" value="Unassembled WGS sequence"/>
</dbReference>
<dbReference type="GO" id="GO:0004176">
    <property type="term" value="F:ATP-dependent peptidase activity"/>
    <property type="evidence" value="ECO:0007669"/>
    <property type="project" value="UniProtKB-UniRule"/>
</dbReference>
<evidence type="ECO:0000256" key="6">
    <source>
        <dbReference type="ARBA" id="ARBA00022840"/>
    </source>
</evidence>
<dbReference type="InterPro" id="IPR008268">
    <property type="entry name" value="Peptidase_S16_AS"/>
</dbReference>
<dbReference type="GO" id="GO:0051131">
    <property type="term" value="P:chaperone-mediated protein complex assembly"/>
    <property type="evidence" value="ECO:0007669"/>
    <property type="project" value="UniProtKB-UniRule"/>
</dbReference>
<evidence type="ECO:0000256" key="9">
    <source>
        <dbReference type="ARBA" id="ARBA00050665"/>
    </source>
</evidence>
<feature type="compositionally biased region" description="Gly residues" evidence="13">
    <location>
        <begin position="156"/>
        <end position="168"/>
    </location>
</feature>
<dbReference type="GO" id="GO:0005759">
    <property type="term" value="C:mitochondrial matrix"/>
    <property type="evidence" value="ECO:0007669"/>
    <property type="project" value="UniProtKB-SubCell"/>
</dbReference>
<dbReference type="InterPro" id="IPR027503">
    <property type="entry name" value="Lonm_euk"/>
</dbReference>
<dbReference type="FunFam" id="3.40.50.300:FF:000021">
    <property type="entry name" value="Lon protease homolog"/>
    <property type="match status" value="1"/>
</dbReference>
<dbReference type="PANTHER" id="PTHR43718">
    <property type="entry name" value="LON PROTEASE"/>
    <property type="match status" value="1"/>
</dbReference>
<proteinExistence type="inferred from homology"/>
<protein>
    <recommendedName>
        <fullName evidence="10">Lon protease homolog, mitochondrial</fullName>
        <ecNumber evidence="10">3.4.21.53</ecNumber>
    </recommendedName>
</protein>
<evidence type="ECO:0000259" key="15">
    <source>
        <dbReference type="PROSITE" id="PS51787"/>
    </source>
</evidence>
<sequence>MLPYRASSRRFLVSNQTGSLIRLSQSSINLNLQNTQTRYASSISNSGNLLHTETIRPTLVNADFGSFKGLELGLNGNMVNFLEELNGLNLKSLQLNKDSKNDDKPAAEETPKDEGPDSQKVPVQKDTNDKKKKDTPAQLEEIKSELNKARPSSGTVNGGGASDDGGNNGKDDDDNQVSTKSSMAPVVYPQVLALPLSRRPLFPGFYRPIAITDPNVIKAISELTEKEKPYIGIFLFKDENADGDVIMNKEDVHEVGVFAQISSSLAVKDEVTGAESITVVVYPHSRIRIDDLLPPKSKEEITDEQANKLKLIESEVDQELAAESKDMSLASTKIEREERVLAKIDEETDYNPVAFLESHEVSRANITALENEPLDRDSKVVNALVAEILQVFKDISSMNSMFREQIATFTTSMKNKTNIFDDPAKLSDFAAAVCAGETEELQDVLNTLNIETRLRKSLEILKKEIMTAELQNAISKEVESKIQKRQREYYLMEQLKGIKKQLGIDDGRDKLIDTFKERALSLNMPPAVQKVFDEELAKLATLETAMSEFGVTRNYLDWITQLPWGKYTKETFNLANAKKILDEDHYGLKDIKDRILEFIAVGNLLGAVDGKIICFVGPPGVGKTSIGKSIARALNRNFFRFSVGGIADVSEIKGHRRTYIGALPGRIIQGLKKTQSQNPLILIDEIDKVTHGGSQGDPNAALLELLDPEQNSEFLDQYMDIPIDLSKVLFVCTANTLETIPRPLLDRMEVIELPGYVAEEKIKIAENYLIPLAKKGTGLQDAKVNLTAEGVETIVKQYAKENGVRRLKQLIEKVYRKAAFKVVTQVISDQEANPEPTKAKEEELKSEAKEVESKEPKEPISKIVPNIEHNKPLETKEAFLEEESTVDRLSVPEDFELTITPSNLKDFVGPPIYTSDRLFEVTPPGVVMGLAWTSIGGTSMYVEASAEESLNENGSGNGGHLAVTGQLGDVMKESTKIAFANAKQYVKTDYFKNHNINLHCPEGATPKDGPSAGITITTALISLALNVPLPSIAMTGEITLTGKVLRIGGLKEKLIAAKRNGVDTLFLPKDNKGDYEDLPENLREGFDVTFVENYSTIFEKLFKDVPNEPVPKKAKVEETK</sequence>
<feature type="domain" description="Lon N-terminal" evidence="15">
    <location>
        <begin position="191"/>
        <end position="465"/>
    </location>
</feature>
<dbReference type="GO" id="GO:0003697">
    <property type="term" value="F:single-stranded DNA binding"/>
    <property type="evidence" value="ECO:0007669"/>
    <property type="project" value="TreeGrafter"/>
</dbReference>
<feature type="compositionally biased region" description="Basic and acidic residues" evidence="13">
    <location>
        <begin position="97"/>
        <end position="117"/>
    </location>
</feature>
<comment type="function">
    <text evidence="10">ATP-dependent serine protease that mediates the selective degradation of misfolded, unassembled or oxidatively damaged polypeptides as well as certain short-lived regulatory proteins in the mitochondrial matrix. May also have a chaperone function in the assembly of inner membrane protein complexes. Participates in the regulation of mitochondrial gene expression and in the maintenance of the integrity of the mitochondrial genome. Binds to mitochondrial DNA in a site-specific manner.</text>
</comment>
<evidence type="ECO:0000259" key="14">
    <source>
        <dbReference type="PROSITE" id="PS51786"/>
    </source>
</evidence>
<evidence type="ECO:0000313" key="16">
    <source>
        <dbReference type="EMBL" id="KAH3685035.1"/>
    </source>
</evidence>
<dbReference type="InterPro" id="IPR014721">
    <property type="entry name" value="Ribsml_uS5_D2-typ_fold_subgr"/>
</dbReference>
<evidence type="ECO:0000256" key="5">
    <source>
        <dbReference type="ARBA" id="ARBA00022825"/>
    </source>
</evidence>
<dbReference type="Pfam" id="PF22667">
    <property type="entry name" value="Lon_lid"/>
    <property type="match status" value="1"/>
</dbReference>
<dbReference type="SMART" id="SM00382">
    <property type="entry name" value="AAA"/>
    <property type="match status" value="1"/>
</dbReference>
<dbReference type="GO" id="GO:0004252">
    <property type="term" value="F:serine-type endopeptidase activity"/>
    <property type="evidence" value="ECO:0007669"/>
    <property type="project" value="UniProtKB-UniRule"/>
</dbReference>
<keyword evidence="4 10" id="KW-0378">Hydrolase</keyword>
<dbReference type="GO" id="GO:0006515">
    <property type="term" value="P:protein quality control for misfolded or incompletely synthesized proteins"/>
    <property type="evidence" value="ECO:0007669"/>
    <property type="project" value="UniProtKB-UniRule"/>
</dbReference>
<evidence type="ECO:0000256" key="12">
    <source>
        <dbReference type="RuleBase" id="RU000591"/>
    </source>
</evidence>
<feature type="region of interest" description="Disordered" evidence="13">
    <location>
        <begin position="96"/>
        <end position="182"/>
    </location>
</feature>
<dbReference type="PROSITE" id="PS51787">
    <property type="entry name" value="LON_N"/>
    <property type="match status" value="1"/>
</dbReference>
<feature type="active site" evidence="10 11">
    <location>
        <position position="1053"/>
    </location>
</feature>
<dbReference type="Pfam" id="PF05362">
    <property type="entry name" value="Lon_C"/>
    <property type="match status" value="1"/>
</dbReference>
<evidence type="ECO:0000256" key="1">
    <source>
        <dbReference type="ARBA" id="ARBA00004305"/>
    </source>
</evidence>
<keyword evidence="17" id="KW-1185">Reference proteome</keyword>
<dbReference type="InterPro" id="IPR008269">
    <property type="entry name" value="Lon_proteolytic"/>
</dbReference>
<comment type="subcellular location">
    <subcellularLocation>
        <location evidence="1 10">Mitochondrion matrix</location>
    </subcellularLocation>
</comment>
<keyword evidence="8 10" id="KW-0496">Mitochondrion</keyword>
<keyword evidence="5 10" id="KW-0720">Serine protease</keyword>
<evidence type="ECO:0000256" key="2">
    <source>
        <dbReference type="ARBA" id="ARBA00022670"/>
    </source>
</evidence>
<dbReference type="GO" id="GO:0043565">
    <property type="term" value="F:sequence-specific DNA binding"/>
    <property type="evidence" value="ECO:0007669"/>
    <property type="project" value="UniProtKB-UniRule"/>
</dbReference>
<dbReference type="Gene3D" id="2.30.130.40">
    <property type="entry name" value="LON domain-like"/>
    <property type="match status" value="1"/>
</dbReference>
<feature type="region of interest" description="Disordered" evidence="13">
    <location>
        <begin position="830"/>
        <end position="858"/>
    </location>
</feature>
<dbReference type="GO" id="GO:0070407">
    <property type="term" value="P:oxidation-dependent protein catabolic process"/>
    <property type="evidence" value="ECO:0007669"/>
    <property type="project" value="UniProtKB-UniRule"/>
</dbReference>
<dbReference type="InterPro" id="IPR003111">
    <property type="entry name" value="Lon_prtase_N"/>
</dbReference>
<evidence type="ECO:0000256" key="8">
    <source>
        <dbReference type="ARBA" id="ARBA00023128"/>
    </source>
</evidence>
<comment type="caution">
    <text evidence="16">The sequence shown here is derived from an EMBL/GenBank/DDBJ whole genome shotgun (WGS) entry which is preliminary data.</text>
</comment>
<organism evidence="16 17">
    <name type="scientific">Wickerhamomyces pijperi</name>
    <name type="common">Yeast</name>
    <name type="synonym">Pichia pijperi</name>
    <dbReference type="NCBI Taxonomy" id="599730"/>
    <lineage>
        <taxon>Eukaryota</taxon>
        <taxon>Fungi</taxon>
        <taxon>Dikarya</taxon>
        <taxon>Ascomycota</taxon>
        <taxon>Saccharomycotina</taxon>
        <taxon>Saccharomycetes</taxon>
        <taxon>Phaffomycetales</taxon>
        <taxon>Wickerhamomycetaceae</taxon>
        <taxon>Wickerhamomyces</taxon>
    </lineage>
</organism>
<dbReference type="PROSITE" id="PS51786">
    <property type="entry name" value="LON_PROTEOLYTIC"/>
    <property type="match status" value="1"/>
</dbReference>
<dbReference type="SUPFAM" id="SSF54211">
    <property type="entry name" value="Ribosomal protein S5 domain 2-like"/>
    <property type="match status" value="1"/>
</dbReference>
<keyword evidence="6 10" id="KW-0067">ATP-binding</keyword>
<dbReference type="InterPro" id="IPR003959">
    <property type="entry name" value="ATPase_AAA_core"/>
</dbReference>
<feature type="domain" description="Lon proteolytic" evidence="14">
    <location>
        <begin position="921"/>
        <end position="1104"/>
    </location>
</feature>
<dbReference type="GO" id="GO:0034599">
    <property type="term" value="P:cellular response to oxidative stress"/>
    <property type="evidence" value="ECO:0007669"/>
    <property type="project" value="UniProtKB-UniRule"/>
</dbReference>
<dbReference type="NCBIfam" id="TIGR00763">
    <property type="entry name" value="lon"/>
    <property type="match status" value="1"/>
</dbReference>
<evidence type="ECO:0000256" key="4">
    <source>
        <dbReference type="ARBA" id="ARBA00022801"/>
    </source>
</evidence>
<dbReference type="SUPFAM" id="SSF52540">
    <property type="entry name" value="P-loop containing nucleoside triphosphate hydrolases"/>
    <property type="match status" value="1"/>
</dbReference>
<dbReference type="InterPro" id="IPR046336">
    <property type="entry name" value="Lon_prtase_N_sf"/>
</dbReference>
<evidence type="ECO:0000256" key="3">
    <source>
        <dbReference type="ARBA" id="ARBA00022741"/>
    </source>
</evidence>
<evidence type="ECO:0000313" key="17">
    <source>
        <dbReference type="Proteomes" id="UP000774326"/>
    </source>
</evidence>
<dbReference type="PROSITE" id="PS01046">
    <property type="entry name" value="LON_SER"/>
    <property type="match status" value="1"/>
</dbReference>
<dbReference type="Gene3D" id="1.20.5.5270">
    <property type="match status" value="1"/>
</dbReference>
<comment type="similarity">
    <text evidence="10 11 12">Belongs to the peptidase S16 family.</text>
</comment>
<keyword evidence="2 10" id="KW-0645">Protease</keyword>
<evidence type="ECO:0000256" key="10">
    <source>
        <dbReference type="HAMAP-Rule" id="MF_03120"/>
    </source>
</evidence>
<dbReference type="InterPro" id="IPR020568">
    <property type="entry name" value="Ribosomal_Su5_D2-typ_SF"/>
</dbReference>
<dbReference type="OrthoDB" id="2411602at2759"/>
<dbReference type="Pfam" id="PF00004">
    <property type="entry name" value="AAA"/>
    <property type="match status" value="1"/>
</dbReference>
<evidence type="ECO:0000256" key="7">
    <source>
        <dbReference type="ARBA" id="ARBA00023125"/>
    </source>
</evidence>
<dbReference type="AlphaFoldDB" id="A0A9P8Q8J8"/>
<dbReference type="CDD" id="cd19500">
    <property type="entry name" value="RecA-like_Lon"/>
    <property type="match status" value="1"/>
</dbReference>
<dbReference type="HAMAP" id="MF_03120">
    <property type="entry name" value="lonm_euk"/>
    <property type="match status" value="1"/>
</dbReference>
<dbReference type="InterPro" id="IPR004815">
    <property type="entry name" value="Lon_bac/euk-typ"/>
</dbReference>
<dbReference type="Gene3D" id="1.20.58.1480">
    <property type="match status" value="1"/>
</dbReference>
<accession>A0A9P8Q8J8</accession>
<gene>
    <name evidence="10" type="primary">PIM1</name>
    <name evidence="16" type="ORF">WICPIJ_003972</name>
</gene>
<feature type="compositionally biased region" description="Basic and acidic residues" evidence="13">
    <location>
        <begin position="126"/>
        <end position="148"/>
    </location>
</feature>
<evidence type="ECO:0000256" key="11">
    <source>
        <dbReference type="PROSITE-ProRule" id="PRU01122"/>
    </source>
</evidence>
<keyword evidence="7 10" id="KW-0238">DNA-binding</keyword>
<name>A0A9P8Q8J8_WICPI</name>
<dbReference type="PRINTS" id="PR00830">
    <property type="entry name" value="ENDOLAPTASE"/>
</dbReference>
<dbReference type="InterPro" id="IPR027065">
    <property type="entry name" value="Lon_Prtase"/>
</dbReference>
<dbReference type="Gene3D" id="3.40.50.300">
    <property type="entry name" value="P-loop containing nucleotide triphosphate hydrolases"/>
    <property type="match status" value="1"/>
</dbReference>
<dbReference type="InterPro" id="IPR027417">
    <property type="entry name" value="P-loop_NTPase"/>
</dbReference>
<dbReference type="GO" id="GO:0005524">
    <property type="term" value="F:ATP binding"/>
    <property type="evidence" value="ECO:0007669"/>
    <property type="project" value="UniProtKB-UniRule"/>
</dbReference>
<dbReference type="GO" id="GO:0016887">
    <property type="term" value="F:ATP hydrolysis activity"/>
    <property type="evidence" value="ECO:0007669"/>
    <property type="project" value="UniProtKB-UniRule"/>
</dbReference>
<dbReference type="EMBL" id="JAEUBG010002190">
    <property type="protein sequence ID" value="KAH3685035.1"/>
    <property type="molecule type" value="Genomic_DNA"/>
</dbReference>
<reference evidence="16" key="1">
    <citation type="journal article" date="2021" name="Open Biol.">
        <title>Shared evolutionary footprints suggest mitochondrial oxidative damage underlies multiple complex I losses in fungi.</title>
        <authorList>
            <person name="Schikora-Tamarit M.A."/>
            <person name="Marcet-Houben M."/>
            <person name="Nosek J."/>
            <person name="Gabaldon T."/>
        </authorList>
    </citation>
    <scope>NUCLEOTIDE SEQUENCE</scope>
    <source>
        <strain evidence="16">CBS2887</strain>
    </source>
</reference>
<dbReference type="GO" id="GO:0007005">
    <property type="term" value="P:mitochondrion organization"/>
    <property type="evidence" value="ECO:0007669"/>
    <property type="project" value="TreeGrafter"/>
</dbReference>
<feature type="active site" evidence="10 11">
    <location>
        <position position="1011"/>
    </location>
</feature>
<comment type="subunit">
    <text evidence="10">Homohexamer or homoheptamer. Organized in a ring with a central cavity.</text>
</comment>
<evidence type="ECO:0000256" key="13">
    <source>
        <dbReference type="SAM" id="MobiDB-lite"/>
    </source>
</evidence>
<dbReference type="InterPro" id="IPR054594">
    <property type="entry name" value="Lon_lid"/>
</dbReference>
<dbReference type="EC" id="3.4.21.53" evidence="10"/>
<dbReference type="InterPro" id="IPR003593">
    <property type="entry name" value="AAA+_ATPase"/>
</dbReference>
<dbReference type="Gene3D" id="1.10.8.60">
    <property type="match status" value="1"/>
</dbReference>
<dbReference type="Pfam" id="PF02190">
    <property type="entry name" value="LON_substr_bdg"/>
    <property type="match status" value="1"/>
</dbReference>
<dbReference type="FunFam" id="1.20.5.5270:FF:000001">
    <property type="entry name" value="Lon protease homolog, mitochondrial"/>
    <property type="match status" value="1"/>
</dbReference>
<dbReference type="PANTHER" id="PTHR43718:SF2">
    <property type="entry name" value="LON PROTEASE HOMOLOG, MITOCHONDRIAL"/>
    <property type="match status" value="1"/>
</dbReference>
<dbReference type="Gene3D" id="3.30.230.10">
    <property type="match status" value="1"/>
</dbReference>
<dbReference type="SMART" id="SM00464">
    <property type="entry name" value="LON"/>
    <property type="match status" value="1"/>
</dbReference>
<dbReference type="InterPro" id="IPR015947">
    <property type="entry name" value="PUA-like_sf"/>
</dbReference>
<feature type="binding site" evidence="10">
    <location>
        <begin position="617"/>
        <end position="624"/>
    </location>
    <ligand>
        <name>ATP</name>
        <dbReference type="ChEBI" id="CHEBI:30616"/>
    </ligand>
</feature>
<dbReference type="SUPFAM" id="SSF88697">
    <property type="entry name" value="PUA domain-like"/>
    <property type="match status" value="2"/>
</dbReference>